<dbReference type="PaxDb" id="3827-XP_004510736.1"/>
<gene>
    <name evidence="4" type="primary">LOC101489566</name>
</gene>
<dbReference type="eggNOG" id="ENOG502RZ6Q">
    <property type="taxonomic scope" value="Eukaryota"/>
</dbReference>
<dbReference type="RefSeq" id="XP_004510736.1">
    <property type="nucleotide sequence ID" value="XM_004510679.3"/>
</dbReference>
<accession>A0A1S2YVV2</accession>
<dbReference type="GeneID" id="101489566"/>
<sequence>MSQLLHKAKDFVSDKIGDVVKPEASVTDVDFKRVTMDSAEYLAKVCVQNPYSTPIPICEVNYSFKSANREIASGTIPDPGSLKAKDRTMVDVPVKVPYSILMSLARDIGADWDIDYQLDLGLIIDLPVIGNFTIPLSQKGQLKLPKPF</sequence>
<feature type="domain" description="Water stress and hypersensitive response" evidence="2">
    <location>
        <begin position="24"/>
        <end position="141"/>
    </location>
</feature>
<organism evidence="3 4">
    <name type="scientific">Cicer arietinum</name>
    <name type="common">Chickpea</name>
    <name type="synonym">Garbanzo</name>
    <dbReference type="NCBI Taxonomy" id="3827"/>
    <lineage>
        <taxon>Eukaryota</taxon>
        <taxon>Viridiplantae</taxon>
        <taxon>Streptophyta</taxon>
        <taxon>Embryophyta</taxon>
        <taxon>Tracheophyta</taxon>
        <taxon>Spermatophyta</taxon>
        <taxon>Magnoliopsida</taxon>
        <taxon>eudicotyledons</taxon>
        <taxon>Gunneridae</taxon>
        <taxon>Pentapetalae</taxon>
        <taxon>rosids</taxon>
        <taxon>fabids</taxon>
        <taxon>Fabales</taxon>
        <taxon>Fabaceae</taxon>
        <taxon>Papilionoideae</taxon>
        <taxon>50 kb inversion clade</taxon>
        <taxon>NPAAA clade</taxon>
        <taxon>Hologalegina</taxon>
        <taxon>IRL clade</taxon>
        <taxon>Cicereae</taxon>
        <taxon>Cicer</taxon>
    </lineage>
</organism>
<dbReference type="Proteomes" id="UP000087171">
    <property type="component" value="Chromosome Ca7"/>
</dbReference>
<dbReference type="AlphaFoldDB" id="A0A1S2YVV2"/>
<dbReference type="SMART" id="SM00769">
    <property type="entry name" value="WHy"/>
    <property type="match status" value="1"/>
</dbReference>
<evidence type="ECO:0000313" key="4">
    <source>
        <dbReference type="RefSeq" id="XP_004510736.1"/>
    </source>
</evidence>
<reference evidence="4" key="2">
    <citation type="submission" date="2025-08" db="UniProtKB">
        <authorList>
            <consortium name="RefSeq"/>
        </authorList>
    </citation>
    <scope>IDENTIFICATION</scope>
    <source>
        <tissue evidence="4">Etiolated seedlings</tissue>
    </source>
</reference>
<dbReference type="SUPFAM" id="SSF117070">
    <property type="entry name" value="LEA14-like"/>
    <property type="match status" value="1"/>
</dbReference>
<keyword evidence="3" id="KW-1185">Reference proteome</keyword>
<dbReference type="InterPro" id="IPR013990">
    <property type="entry name" value="WHy-dom"/>
</dbReference>
<evidence type="ECO:0000313" key="3">
    <source>
        <dbReference type="Proteomes" id="UP000087171"/>
    </source>
</evidence>
<dbReference type="GO" id="GO:0005829">
    <property type="term" value="C:cytosol"/>
    <property type="evidence" value="ECO:0007669"/>
    <property type="project" value="TreeGrafter"/>
</dbReference>
<dbReference type="GO" id="GO:0009269">
    <property type="term" value="P:response to desiccation"/>
    <property type="evidence" value="ECO:0007669"/>
    <property type="project" value="InterPro"/>
</dbReference>
<dbReference type="Pfam" id="PF03168">
    <property type="entry name" value="LEA_2"/>
    <property type="match status" value="1"/>
</dbReference>
<dbReference type="InterPro" id="IPR045043">
    <property type="entry name" value="Lea14-like"/>
</dbReference>
<reference evidence="3" key="1">
    <citation type="journal article" date="2013" name="Nat. Biotechnol.">
        <title>Draft genome sequence of chickpea (Cicer arietinum) provides a resource for trait improvement.</title>
        <authorList>
            <person name="Varshney R.K."/>
            <person name="Song C."/>
            <person name="Saxena R.K."/>
            <person name="Azam S."/>
            <person name="Yu S."/>
            <person name="Sharpe A.G."/>
            <person name="Cannon S."/>
            <person name="Baek J."/>
            <person name="Rosen B.D."/>
            <person name="Tar'an B."/>
            <person name="Millan T."/>
            <person name="Zhang X."/>
            <person name="Ramsay L.D."/>
            <person name="Iwata A."/>
            <person name="Wang Y."/>
            <person name="Nelson W."/>
            <person name="Farmer A.D."/>
            <person name="Gaur P.M."/>
            <person name="Soderlund C."/>
            <person name="Penmetsa R.V."/>
            <person name="Xu C."/>
            <person name="Bharti A.K."/>
            <person name="He W."/>
            <person name="Winter P."/>
            <person name="Zhao S."/>
            <person name="Hane J.K."/>
            <person name="Carrasquilla-Garcia N."/>
            <person name="Condie J.A."/>
            <person name="Upadhyaya H.D."/>
            <person name="Luo M.C."/>
            <person name="Thudi M."/>
            <person name="Gowda C.L."/>
            <person name="Singh N.P."/>
            <person name="Lichtenzveig J."/>
            <person name="Gali K.K."/>
            <person name="Rubio J."/>
            <person name="Nadarajan N."/>
            <person name="Dolezel J."/>
            <person name="Bansal K.C."/>
            <person name="Xu X."/>
            <person name="Edwards D."/>
            <person name="Zhang G."/>
            <person name="Kahl G."/>
            <person name="Gil J."/>
            <person name="Singh K.B."/>
            <person name="Datta S.K."/>
            <person name="Jackson S.A."/>
            <person name="Wang J."/>
            <person name="Cook D.R."/>
        </authorList>
    </citation>
    <scope>NUCLEOTIDE SEQUENCE [LARGE SCALE GENOMIC DNA]</scope>
    <source>
        <strain evidence="3">cv. CDC Frontier</strain>
    </source>
</reference>
<dbReference type="PANTHER" id="PTHR31459:SF15">
    <property type="entry name" value="DESICCATION PROTECTANT PROTEIN LEA14"/>
    <property type="match status" value="1"/>
</dbReference>
<dbReference type="KEGG" id="cam:101489566"/>
<comment type="similarity">
    <text evidence="1">Belongs to the LEA type 2 family.</text>
</comment>
<protein>
    <submittedName>
        <fullName evidence="4">Desiccation protectant protein Lea14 homolog</fullName>
    </submittedName>
</protein>
<dbReference type="STRING" id="3827.A0A1S2YVV2"/>
<dbReference type="OrthoDB" id="588983at2759"/>
<evidence type="ECO:0000259" key="2">
    <source>
        <dbReference type="SMART" id="SM00769"/>
    </source>
</evidence>
<dbReference type="FunFam" id="2.60.40.1820:FF:000001">
    <property type="entry name" value="Desiccation protectant protein Lea14-like"/>
    <property type="match status" value="1"/>
</dbReference>
<name>A0A1S2YVV2_CICAR</name>
<proteinExistence type="inferred from homology"/>
<evidence type="ECO:0000256" key="1">
    <source>
        <dbReference type="ARBA" id="ARBA00005960"/>
    </source>
</evidence>
<dbReference type="InterPro" id="IPR004864">
    <property type="entry name" value="LEA_2"/>
</dbReference>
<dbReference type="PANTHER" id="PTHR31459">
    <property type="match status" value="1"/>
</dbReference>
<dbReference type="Gene3D" id="2.60.40.1820">
    <property type="match status" value="1"/>
</dbReference>